<feature type="domain" description="Radical SAM core" evidence="7">
    <location>
        <begin position="188"/>
        <end position="411"/>
    </location>
</feature>
<dbReference type="Pfam" id="PF04055">
    <property type="entry name" value="Radical_SAM"/>
    <property type="match status" value="1"/>
</dbReference>
<feature type="domain" description="B12-binding" evidence="6">
    <location>
        <begin position="9"/>
        <end position="145"/>
    </location>
</feature>
<sequence length="485" mass="56427">MKILIINPPHLSIGSRMAKEHLPPLGLLSIAGPLIDAGHEVKLLDADYYFLKHSQVVSQIITYNPDAIMLGHSGSTSAQPIINDITNAVKLINPRIKIIIGGVFPTYHWKEILEQNPQIDYIVCGEGEEITLNLITALAQKSCLENIKGLAFKLNGVPVKTAPAENIKNLDAFRVAWELMDGYNYTYWGKRKAVVIQFSRGCPYPCTYCGQSLFWKKWRHRDPQLLADEIEMLNKKYGIEVINFADENPSSNPKAWRQFLEALIAKNLKLILVGSIRADNIVRDAEVLHLYKQAGFERFLLGIENYDEVVLERIKKAGTVSKDKQAIQLLRKHGILSMATYVVGFGEERTRDFYNSLRQLLSYDPDQVQLLYVTPHKWTPYFEDVKDKEIILTDQRKWDYKHQVIATKYLRPWLVILYVKLIEIIMQTRPSALKRLFFHKEARLRSAMRWYTRIGRRVWFWELYQFFFVTKLTKEKIKMSEFWTQ</sequence>
<dbReference type="NCBIfam" id="TIGR02026">
    <property type="entry name" value="BchE"/>
    <property type="match status" value="1"/>
</dbReference>
<evidence type="ECO:0000313" key="8">
    <source>
        <dbReference type="EMBL" id="MBV4356644.1"/>
    </source>
</evidence>
<evidence type="ECO:0000256" key="4">
    <source>
        <dbReference type="ARBA" id="ARBA00023004"/>
    </source>
</evidence>
<dbReference type="Pfam" id="PF02310">
    <property type="entry name" value="B12-binding"/>
    <property type="match status" value="1"/>
</dbReference>
<dbReference type="GO" id="GO:0005829">
    <property type="term" value="C:cytosol"/>
    <property type="evidence" value="ECO:0007669"/>
    <property type="project" value="TreeGrafter"/>
</dbReference>
<evidence type="ECO:0000259" key="6">
    <source>
        <dbReference type="PROSITE" id="PS51332"/>
    </source>
</evidence>
<dbReference type="EMBL" id="JAHSPG010000002">
    <property type="protein sequence ID" value="MBV4356644.1"/>
    <property type="molecule type" value="Genomic_DNA"/>
</dbReference>
<dbReference type="GO" id="GO:0046872">
    <property type="term" value="F:metal ion binding"/>
    <property type="evidence" value="ECO:0007669"/>
    <property type="project" value="UniProtKB-KW"/>
</dbReference>
<dbReference type="Proteomes" id="UP000812270">
    <property type="component" value="Unassembled WGS sequence"/>
</dbReference>
<name>A0A9E2W3C1_9BACT</name>
<dbReference type="SFLD" id="SFLDG01082">
    <property type="entry name" value="B12-binding_domain_containing"/>
    <property type="match status" value="1"/>
</dbReference>
<keyword evidence="5" id="KW-0411">Iron-sulfur</keyword>
<dbReference type="SMART" id="SM00729">
    <property type="entry name" value="Elp3"/>
    <property type="match status" value="1"/>
</dbReference>
<dbReference type="GO" id="GO:0003824">
    <property type="term" value="F:catalytic activity"/>
    <property type="evidence" value="ECO:0007669"/>
    <property type="project" value="InterPro"/>
</dbReference>
<dbReference type="CDD" id="cd01335">
    <property type="entry name" value="Radical_SAM"/>
    <property type="match status" value="1"/>
</dbReference>
<dbReference type="CDD" id="cd02068">
    <property type="entry name" value="radical_SAM_B12_BD"/>
    <property type="match status" value="1"/>
</dbReference>
<comment type="cofactor">
    <cofactor evidence="1">
        <name>[4Fe-4S] cluster</name>
        <dbReference type="ChEBI" id="CHEBI:49883"/>
    </cofactor>
</comment>
<dbReference type="InterPro" id="IPR006158">
    <property type="entry name" value="Cobalamin-bd"/>
</dbReference>
<dbReference type="GO" id="GO:0031419">
    <property type="term" value="F:cobalamin binding"/>
    <property type="evidence" value="ECO:0007669"/>
    <property type="project" value="InterPro"/>
</dbReference>
<protein>
    <submittedName>
        <fullName evidence="8">Magnesium-protoporphyrin IX monomethyl ester anaerobic oxidative cyclase</fullName>
    </submittedName>
</protein>
<dbReference type="AlphaFoldDB" id="A0A9E2W3C1"/>
<dbReference type="PROSITE" id="PS51918">
    <property type="entry name" value="RADICAL_SAM"/>
    <property type="match status" value="1"/>
</dbReference>
<evidence type="ECO:0000259" key="7">
    <source>
        <dbReference type="PROSITE" id="PS51918"/>
    </source>
</evidence>
<dbReference type="InterPro" id="IPR006638">
    <property type="entry name" value="Elp3/MiaA/NifB-like_rSAM"/>
</dbReference>
<dbReference type="SFLD" id="SFLDG01123">
    <property type="entry name" value="methyltransferase_(Class_B)"/>
    <property type="match status" value="1"/>
</dbReference>
<dbReference type="InterPro" id="IPR034466">
    <property type="entry name" value="Methyltransferase_Class_B"/>
</dbReference>
<evidence type="ECO:0000256" key="3">
    <source>
        <dbReference type="ARBA" id="ARBA00022723"/>
    </source>
</evidence>
<evidence type="ECO:0000256" key="1">
    <source>
        <dbReference type="ARBA" id="ARBA00001966"/>
    </source>
</evidence>
<reference evidence="8" key="1">
    <citation type="submission" date="2021-06" db="EMBL/GenBank/DDBJ databases">
        <authorList>
            <person name="Huq M.A."/>
        </authorList>
    </citation>
    <scope>NUCLEOTIDE SEQUENCE</scope>
    <source>
        <strain evidence="8">MAH-26</strain>
    </source>
</reference>
<evidence type="ECO:0000256" key="5">
    <source>
        <dbReference type="ARBA" id="ARBA00023014"/>
    </source>
</evidence>
<dbReference type="RefSeq" id="WP_217790269.1">
    <property type="nucleotide sequence ID" value="NZ_JAHSPG010000002.1"/>
</dbReference>
<accession>A0A9E2W3C1</accession>
<keyword evidence="4" id="KW-0408">Iron</keyword>
<keyword evidence="2" id="KW-0949">S-adenosyl-L-methionine</keyword>
<gene>
    <name evidence="8" type="primary">bchE</name>
    <name evidence="8" type="ORF">KTO63_05735</name>
</gene>
<organism evidence="8 9">
    <name type="scientific">Pinibacter aurantiacus</name>
    <dbReference type="NCBI Taxonomy" id="2851599"/>
    <lineage>
        <taxon>Bacteria</taxon>
        <taxon>Pseudomonadati</taxon>
        <taxon>Bacteroidota</taxon>
        <taxon>Chitinophagia</taxon>
        <taxon>Chitinophagales</taxon>
        <taxon>Chitinophagaceae</taxon>
        <taxon>Pinibacter</taxon>
    </lineage>
</organism>
<dbReference type="PANTHER" id="PTHR43409:SF13">
    <property type="entry name" value="ANAEROBIC MAGNESIUM-PROTOPORPHYRIN IX MONOMETHYL ESTER CYCLASE"/>
    <property type="match status" value="1"/>
</dbReference>
<evidence type="ECO:0000256" key="2">
    <source>
        <dbReference type="ARBA" id="ARBA00022691"/>
    </source>
</evidence>
<proteinExistence type="predicted"/>
<dbReference type="PANTHER" id="PTHR43409">
    <property type="entry name" value="ANAEROBIC MAGNESIUM-PROTOPORPHYRIN IX MONOMETHYL ESTER CYCLASE-RELATED"/>
    <property type="match status" value="1"/>
</dbReference>
<comment type="caution">
    <text evidence="8">The sequence shown here is derived from an EMBL/GenBank/DDBJ whole genome shotgun (WGS) entry which is preliminary data.</text>
</comment>
<dbReference type="GO" id="GO:0051536">
    <property type="term" value="F:iron-sulfur cluster binding"/>
    <property type="evidence" value="ECO:0007669"/>
    <property type="project" value="UniProtKB-KW"/>
</dbReference>
<dbReference type="PROSITE" id="PS51332">
    <property type="entry name" value="B12_BINDING"/>
    <property type="match status" value="1"/>
</dbReference>
<dbReference type="InterPro" id="IPR051198">
    <property type="entry name" value="BchE-like"/>
</dbReference>
<dbReference type="SFLD" id="SFLDS00029">
    <property type="entry name" value="Radical_SAM"/>
    <property type="match status" value="1"/>
</dbReference>
<dbReference type="InterPro" id="IPR007197">
    <property type="entry name" value="rSAM"/>
</dbReference>
<keyword evidence="9" id="KW-1185">Reference proteome</keyword>
<evidence type="ECO:0000313" key="9">
    <source>
        <dbReference type="Proteomes" id="UP000812270"/>
    </source>
</evidence>
<keyword evidence="3" id="KW-0479">Metal-binding</keyword>